<evidence type="ECO:0000313" key="1">
    <source>
        <dbReference type="EMBL" id="MBP2001002.1"/>
    </source>
</evidence>
<organism evidence="1 2">
    <name type="scientific">Paenibacillus shirakamiensis</name>
    <dbReference type="NCBI Taxonomy" id="1265935"/>
    <lineage>
        <taxon>Bacteria</taxon>
        <taxon>Bacillati</taxon>
        <taxon>Bacillota</taxon>
        <taxon>Bacilli</taxon>
        <taxon>Bacillales</taxon>
        <taxon>Paenibacillaceae</taxon>
        <taxon>Paenibacillus</taxon>
    </lineage>
</organism>
<dbReference type="Proteomes" id="UP001519288">
    <property type="component" value="Unassembled WGS sequence"/>
</dbReference>
<evidence type="ECO:0008006" key="3">
    <source>
        <dbReference type="Google" id="ProtNLM"/>
    </source>
</evidence>
<dbReference type="EMBL" id="JAGGLD010000003">
    <property type="protein sequence ID" value="MBP2001002.1"/>
    <property type="molecule type" value="Genomic_DNA"/>
</dbReference>
<comment type="caution">
    <text evidence="1">The sequence shown here is derived from an EMBL/GenBank/DDBJ whole genome shotgun (WGS) entry which is preliminary data.</text>
</comment>
<name>A0ABS4JH12_9BACL</name>
<proteinExistence type="predicted"/>
<gene>
    <name evidence="1" type="ORF">J2Z69_002045</name>
</gene>
<evidence type="ECO:0000313" key="2">
    <source>
        <dbReference type="Proteomes" id="UP001519288"/>
    </source>
</evidence>
<accession>A0ABS4JH12</accession>
<reference evidence="1 2" key="1">
    <citation type="submission" date="2021-03" db="EMBL/GenBank/DDBJ databases">
        <title>Genomic Encyclopedia of Type Strains, Phase IV (KMG-IV): sequencing the most valuable type-strain genomes for metagenomic binning, comparative biology and taxonomic classification.</title>
        <authorList>
            <person name="Goeker M."/>
        </authorList>
    </citation>
    <scope>NUCLEOTIDE SEQUENCE [LARGE SCALE GENOMIC DNA]</scope>
    <source>
        <strain evidence="1 2">DSM 26806</strain>
    </source>
</reference>
<keyword evidence="2" id="KW-1185">Reference proteome</keyword>
<sequence>MLTTSYNGEVALEREELFFLAGILGSDRLLGVDDPFKGFLSEEIVQEWEKSKQSLLSKGYLIQAENGVELLIPPEVFSRVAIAGLAERACWISYRTQEDSYEGYMHITDEKVVEVQQPRDQVNLYELREKGTIPVACDDLVQRMKWNDKSPGNMPALLLSRAKFNELYNSSSTLSMDEMSSVLVELTDDPEGSLALAKSLKHRLCDGELQLSVWNGQAWDTQGAAFLINDHVNWLIRRSSREEDDWLIATPTTREQFQSMLLLWLERPSQTEER</sequence>
<protein>
    <recommendedName>
        <fullName evidence="3">EspG family protein</fullName>
    </recommendedName>
</protein>
<dbReference type="RefSeq" id="WP_209861647.1">
    <property type="nucleotide sequence ID" value="NZ_JAGGLD010000003.1"/>
</dbReference>